<organism evidence="1 2">
    <name type="scientific">Planktosalinus lacus</name>
    <dbReference type="NCBI Taxonomy" id="1526573"/>
    <lineage>
        <taxon>Bacteria</taxon>
        <taxon>Pseudomonadati</taxon>
        <taxon>Bacteroidota</taxon>
        <taxon>Flavobacteriia</taxon>
        <taxon>Flavobacteriales</taxon>
        <taxon>Flavobacteriaceae</taxon>
        <taxon>Planktosalinus</taxon>
    </lineage>
</organism>
<accession>A0A8J2V9P4</accession>
<protein>
    <submittedName>
        <fullName evidence="1">Uncharacterized protein</fullName>
    </submittedName>
</protein>
<dbReference type="InterPro" id="IPR046233">
    <property type="entry name" value="DUF6266"/>
</dbReference>
<dbReference type="Pfam" id="PF19781">
    <property type="entry name" value="DUF6266"/>
    <property type="match status" value="1"/>
</dbReference>
<dbReference type="EMBL" id="BMGK01000003">
    <property type="protein sequence ID" value="GGD87347.1"/>
    <property type="molecule type" value="Genomic_DNA"/>
</dbReference>
<evidence type="ECO:0000313" key="1">
    <source>
        <dbReference type="EMBL" id="GGD87347.1"/>
    </source>
</evidence>
<reference evidence="1" key="1">
    <citation type="journal article" date="2014" name="Int. J. Syst. Evol. Microbiol.">
        <title>Complete genome sequence of Corynebacterium casei LMG S-19264T (=DSM 44701T), isolated from a smear-ripened cheese.</title>
        <authorList>
            <consortium name="US DOE Joint Genome Institute (JGI-PGF)"/>
            <person name="Walter F."/>
            <person name="Albersmeier A."/>
            <person name="Kalinowski J."/>
            <person name="Ruckert C."/>
        </authorList>
    </citation>
    <scope>NUCLEOTIDE SEQUENCE</scope>
    <source>
        <strain evidence="1">CGMCC 1.12924</strain>
    </source>
</reference>
<sequence length="97" mass="10715">MHAAGVTLEGHILAVAWQDNSYQALAAATDLLSVIAYNPTAEEAYFFEDCVTRGDGQVLLTFPDYFPTEEVHLWATFEDETSGDCANSEYLGFVEEN</sequence>
<proteinExistence type="predicted"/>
<reference evidence="1" key="2">
    <citation type="submission" date="2020-09" db="EMBL/GenBank/DDBJ databases">
        <authorList>
            <person name="Sun Q."/>
            <person name="Zhou Y."/>
        </authorList>
    </citation>
    <scope>NUCLEOTIDE SEQUENCE</scope>
    <source>
        <strain evidence="1">CGMCC 1.12924</strain>
    </source>
</reference>
<dbReference type="AlphaFoldDB" id="A0A8J2V9P4"/>
<comment type="caution">
    <text evidence="1">The sequence shown here is derived from an EMBL/GenBank/DDBJ whole genome shotgun (WGS) entry which is preliminary data.</text>
</comment>
<name>A0A8J2V9P4_9FLAO</name>
<evidence type="ECO:0000313" key="2">
    <source>
        <dbReference type="Proteomes" id="UP000652231"/>
    </source>
</evidence>
<keyword evidence="2" id="KW-1185">Reference proteome</keyword>
<gene>
    <name evidence="1" type="ORF">GCM10011312_09270</name>
</gene>
<dbReference type="Proteomes" id="UP000652231">
    <property type="component" value="Unassembled WGS sequence"/>
</dbReference>